<accession>X0XQS9</accession>
<sequence>HLLIQSFSKGEKPPTDFEISRRLRMPIRLVHNILFELVESGLVNETKTKEDKIFGYQPARDIDALTINYILETLEQNGTNDIPVTQTEELTVLSEALQEFSKAIEASPANRLLKDV</sequence>
<evidence type="ECO:0000313" key="1">
    <source>
        <dbReference type="EMBL" id="GAG27241.1"/>
    </source>
</evidence>
<organism evidence="1">
    <name type="scientific">marine sediment metagenome</name>
    <dbReference type="NCBI Taxonomy" id="412755"/>
    <lineage>
        <taxon>unclassified sequences</taxon>
        <taxon>metagenomes</taxon>
        <taxon>ecological metagenomes</taxon>
    </lineage>
</organism>
<protein>
    <submittedName>
        <fullName evidence="1">Uncharacterized protein</fullName>
    </submittedName>
</protein>
<dbReference type="InterPro" id="IPR036390">
    <property type="entry name" value="WH_DNA-bd_sf"/>
</dbReference>
<dbReference type="EMBL" id="BARS01030971">
    <property type="protein sequence ID" value="GAG27241.1"/>
    <property type="molecule type" value="Genomic_DNA"/>
</dbReference>
<dbReference type="SUPFAM" id="SSF46785">
    <property type="entry name" value="Winged helix' DNA-binding domain"/>
    <property type="match status" value="1"/>
</dbReference>
<dbReference type="Gene3D" id="1.10.10.10">
    <property type="entry name" value="Winged helix-like DNA-binding domain superfamily/Winged helix DNA-binding domain"/>
    <property type="match status" value="1"/>
</dbReference>
<comment type="caution">
    <text evidence="1">The sequence shown here is derived from an EMBL/GenBank/DDBJ whole genome shotgun (WGS) entry which is preliminary data.</text>
</comment>
<gene>
    <name evidence="1" type="ORF">S01H1_48239</name>
</gene>
<proteinExistence type="predicted"/>
<name>X0XQS9_9ZZZZ</name>
<reference evidence="1" key="1">
    <citation type="journal article" date="2014" name="Front. Microbiol.">
        <title>High frequency of phylogenetically diverse reductive dehalogenase-homologous genes in deep subseafloor sedimentary metagenomes.</title>
        <authorList>
            <person name="Kawai M."/>
            <person name="Futagami T."/>
            <person name="Toyoda A."/>
            <person name="Takaki Y."/>
            <person name="Nishi S."/>
            <person name="Hori S."/>
            <person name="Arai W."/>
            <person name="Tsubouchi T."/>
            <person name="Morono Y."/>
            <person name="Uchiyama I."/>
            <person name="Ito T."/>
            <person name="Fujiyama A."/>
            <person name="Inagaki F."/>
            <person name="Takami H."/>
        </authorList>
    </citation>
    <scope>NUCLEOTIDE SEQUENCE</scope>
    <source>
        <strain evidence="1">Expedition CK06-06</strain>
    </source>
</reference>
<dbReference type="InterPro" id="IPR036388">
    <property type="entry name" value="WH-like_DNA-bd_sf"/>
</dbReference>
<feature type="non-terminal residue" evidence="1">
    <location>
        <position position="1"/>
    </location>
</feature>
<dbReference type="AlphaFoldDB" id="X0XQS9"/>